<dbReference type="InterPro" id="IPR022812">
    <property type="entry name" value="Dynamin"/>
</dbReference>
<name>A0A484L952_9ASTE</name>
<dbReference type="InterPro" id="IPR027417">
    <property type="entry name" value="P-loop_NTPase"/>
</dbReference>
<protein>
    <recommendedName>
        <fullName evidence="2">Dynamin-type G domain-containing protein</fullName>
    </recommendedName>
</protein>
<dbReference type="GO" id="GO:0009536">
    <property type="term" value="C:plastid"/>
    <property type="evidence" value="ECO:0007669"/>
    <property type="project" value="UniProtKB-SubCell"/>
</dbReference>
<dbReference type="EMBL" id="OOIL02001116">
    <property type="protein sequence ID" value="VFQ72823.1"/>
    <property type="molecule type" value="Genomic_DNA"/>
</dbReference>
<dbReference type="PANTHER" id="PTHR11566">
    <property type="entry name" value="DYNAMIN"/>
    <property type="match status" value="1"/>
</dbReference>
<dbReference type="Gene3D" id="3.40.50.300">
    <property type="entry name" value="P-loop containing nucleotide triphosphate hydrolases"/>
    <property type="match status" value="1"/>
</dbReference>
<dbReference type="GO" id="GO:0008017">
    <property type="term" value="F:microtubule binding"/>
    <property type="evidence" value="ECO:0007669"/>
    <property type="project" value="TreeGrafter"/>
</dbReference>
<reference evidence="3 4" key="1">
    <citation type="submission" date="2018-04" db="EMBL/GenBank/DDBJ databases">
        <authorList>
            <person name="Vogel A."/>
        </authorList>
    </citation>
    <scope>NUCLEOTIDE SEQUENCE [LARGE SCALE GENOMIC DNA]</scope>
</reference>
<evidence type="ECO:0000313" key="3">
    <source>
        <dbReference type="EMBL" id="VFQ72823.1"/>
    </source>
</evidence>
<feature type="domain" description="Dynamin-type G" evidence="2">
    <location>
        <begin position="1"/>
        <end position="208"/>
    </location>
</feature>
<evidence type="ECO:0000313" key="4">
    <source>
        <dbReference type="Proteomes" id="UP000595140"/>
    </source>
</evidence>
<dbReference type="SUPFAM" id="SSF52540">
    <property type="entry name" value="P-loop containing nucleoside triphosphate hydrolases"/>
    <property type="match status" value="1"/>
</dbReference>
<dbReference type="PROSITE" id="PS51718">
    <property type="entry name" value="G_DYNAMIN_2"/>
    <property type="match status" value="1"/>
</dbReference>
<evidence type="ECO:0000259" key="2">
    <source>
        <dbReference type="PROSITE" id="PS51718"/>
    </source>
</evidence>
<proteinExistence type="predicted"/>
<dbReference type="GO" id="GO:0003924">
    <property type="term" value="F:GTPase activity"/>
    <property type="evidence" value="ECO:0007669"/>
    <property type="project" value="InterPro"/>
</dbReference>
<dbReference type="InterPro" id="IPR001401">
    <property type="entry name" value="Dynamin_GTPase"/>
</dbReference>
<keyword evidence="4" id="KW-1185">Reference proteome</keyword>
<evidence type="ECO:0000256" key="1">
    <source>
        <dbReference type="ARBA" id="ARBA00004474"/>
    </source>
</evidence>
<dbReference type="GO" id="GO:0005874">
    <property type="term" value="C:microtubule"/>
    <property type="evidence" value="ECO:0007669"/>
    <property type="project" value="TreeGrafter"/>
</dbReference>
<dbReference type="OrthoDB" id="5061070at2759"/>
<gene>
    <name evidence="3" type="ORF">CCAM_LOCUS14599</name>
</gene>
<sequence length="208" mass="23316">MHPGPLITRLQHDPVPTPVLTLEYYLDMSVETEEARVVGAINSATESIVGTRKGISRSPLTLVVKKDDVPDLTIIDLPDITRETNEMIMEYISPQETIILNAIPANVDFSTCESIKMSREVDKTGERKLVVITKADKSPEGRAFQPEELHAGSLFSKKKAKLISRVKEMVEMERVSDYTCDPEHVTEWNKFMESSDPATRLIWMALGG</sequence>
<dbReference type="GO" id="GO:0016020">
    <property type="term" value="C:membrane"/>
    <property type="evidence" value="ECO:0007669"/>
    <property type="project" value="TreeGrafter"/>
</dbReference>
<dbReference type="InterPro" id="IPR045063">
    <property type="entry name" value="Dynamin_N"/>
</dbReference>
<comment type="subcellular location">
    <subcellularLocation>
        <location evidence="1">Plastid</location>
    </subcellularLocation>
</comment>
<organism evidence="3 4">
    <name type="scientific">Cuscuta campestris</name>
    <dbReference type="NCBI Taxonomy" id="132261"/>
    <lineage>
        <taxon>Eukaryota</taxon>
        <taxon>Viridiplantae</taxon>
        <taxon>Streptophyta</taxon>
        <taxon>Embryophyta</taxon>
        <taxon>Tracheophyta</taxon>
        <taxon>Spermatophyta</taxon>
        <taxon>Magnoliopsida</taxon>
        <taxon>eudicotyledons</taxon>
        <taxon>Gunneridae</taxon>
        <taxon>Pentapetalae</taxon>
        <taxon>asterids</taxon>
        <taxon>lamiids</taxon>
        <taxon>Solanales</taxon>
        <taxon>Convolvulaceae</taxon>
        <taxon>Cuscuteae</taxon>
        <taxon>Cuscuta</taxon>
        <taxon>Cuscuta subgen. Grammica</taxon>
        <taxon>Cuscuta sect. Cleistogrammica</taxon>
    </lineage>
</organism>
<dbReference type="InterPro" id="IPR030381">
    <property type="entry name" value="G_DYNAMIN_dom"/>
</dbReference>
<dbReference type="GO" id="GO:0005525">
    <property type="term" value="F:GTP binding"/>
    <property type="evidence" value="ECO:0007669"/>
    <property type="project" value="InterPro"/>
</dbReference>
<dbReference type="Proteomes" id="UP000595140">
    <property type="component" value="Unassembled WGS sequence"/>
</dbReference>
<dbReference type="PANTHER" id="PTHR11566:SF173">
    <property type="entry name" value="DYNAMIN-RELATED PROTEIN 4C"/>
    <property type="match status" value="1"/>
</dbReference>
<dbReference type="SMART" id="SM00053">
    <property type="entry name" value="DYNc"/>
    <property type="match status" value="1"/>
</dbReference>
<dbReference type="AlphaFoldDB" id="A0A484L952"/>
<dbReference type="Pfam" id="PF00350">
    <property type="entry name" value="Dynamin_N"/>
    <property type="match status" value="1"/>
</dbReference>
<accession>A0A484L952</accession>